<dbReference type="AlphaFoldDB" id="A0A0A1TER2"/>
<name>A0A0A1TER2_9HYPO</name>
<dbReference type="EMBL" id="CDHN01000005">
    <property type="protein sequence ID" value="CEJ93219.1"/>
    <property type="molecule type" value="Genomic_DNA"/>
</dbReference>
<dbReference type="HOGENOM" id="CLU_036646_0_0_1"/>
<evidence type="ECO:0000313" key="4">
    <source>
        <dbReference type="Proteomes" id="UP000039046"/>
    </source>
</evidence>
<reference evidence="3 4" key="1">
    <citation type="journal article" date="2015" name="Genome Announc.">
        <title>Draft Genome Sequence and Gene Annotation of the Entomopathogenic Fungus Verticillium hemipterigenum.</title>
        <authorList>
            <person name="Horn F."/>
            <person name="Habel A."/>
            <person name="Scharf D.H."/>
            <person name="Dworschak J."/>
            <person name="Brakhage A.A."/>
            <person name="Guthke R."/>
            <person name="Hertweck C."/>
            <person name="Linde J."/>
        </authorList>
    </citation>
    <scope>NUCLEOTIDE SEQUENCE [LARGE SCALE GENOMIC DNA]</scope>
</reference>
<feature type="chain" id="PRO_5001979600" evidence="2">
    <location>
        <begin position="27"/>
        <end position="405"/>
    </location>
</feature>
<feature type="region of interest" description="Disordered" evidence="1">
    <location>
        <begin position="376"/>
        <end position="405"/>
    </location>
</feature>
<feature type="signal peptide" evidence="2">
    <location>
        <begin position="1"/>
        <end position="26"/>
    </location>
</feature>
<protein>
    <submittedName>
        <fullName evidence="3">Uncharacterized protein</fullName>
    </submittedName>
</protein>
<sequence>MFPTVRGVASNIVLASSLLTANLVAGQEFETPEPSISPHPAVGFHLGSSYGFAAVHFSNGTRRSIVNIEGDEDYRAVIHDLVAGVPVPGQWWHFFYHPDHDSTLIRAAKSAVFLPIRRDERTTQLARMIWHLRTETEQVLQQRLVDNVAISVPYIRSWQGHLPFQSVINDALAGAGLEARHMGINAPTYLHEANAALKGHGLRECLLTHCRMVPDEKEDLPYDSVFYISYTFSSLYTLFQDNECFFEQRPTKRRNIVESSLGHDQAKLSESGAVFFKGVKDHLVAEFNKDIEATKSTNPDTSYAVVVAGEAATHPEFLSAVTQAIDEVIGTSKRNVGQVKILDVYAPALGTADWIRRSMNRGYCLENPVLEERDREIRKRTASSSSVEVEATESTPQADETRDEL</sequence>
<gene>
    <name evidence="3" type="ORF">VHEMI08827</name>
</gene>
<keyword evidence="2" id="KW-0732">Signal</keyword>
<evidence type="ECO:0000256" key="1">
    <source>
        <dbReference type="SAM" id="MobiDB-lite"/>
    </source>
</evidence>
<keyword evidence="4" id="KW-1185">Reference proteome</keyword>
<proteinExistence type="predicted"/>
<evidence type="ECO:0000256" key="2">
    <source>
        <dbReference type="SAM" id="SignalP"/>
    </source>
</evidence>
<evidence type="ECO:0000313" key="3">
    <source>
        <dbReference type="EMBL" id="CEJ93219.1"/>
    </source>
</evidence>
<dbReference type="Proteomes" id="UP000039046">
    <property type="component" value="Unassembled WGS sequence"/>
</dbReference>
<organism evidence="3 4">
    <name type="scientific">[Torrubiella] hemipterigena</name>
    <dbReference type="NCBI Taxonomy" id="1531966"/>
    <lineage>
        <taxon>Eukaryota</taxon>
        <taxon>Fungi</taxon>
        <taxon>Dikarya</taxon>
        <taxon>Ascomycota</taxon>
        <taxon>Pezizomycotina</taxon>
        <taxon>Sordariomycetes</taxon>
        <taxon>Hypocreomycetidae</taxon>
        <taxon>Hypocreales</taxon>
        <taxon>Clavicipitaceae</taxon>
        <taxon>Clavicipitaceae incertae sedis</taxon>
        <taxon>'Torrubiella' clade</taxon>
    </lineage>
</organism>
<dbReference type="OrthoDB" id="3643156at2759"/>
<dbReference type="STRING" id="1531966.A0A0A1TER2"/>
<feature type="compositionally biased region" description="Low complexity" evidence="1">
    <location>
        <begin position="382"/>
        <end position="395"/>
    </location>
</feature>
<accession>A0A0A1TER2</accession>